<reference evidence="11" key="1">
    <citation type="journal article" date="2019" name="Int. J. Syst. Evol. Microbiol.">
        <title>The Global Catalogue of Microorganisms (GCM) 10K type strain sequencing project: providing services to taxonomists for standard genome sequencing and annotation.</title>
        <authorList>
            <consortium name="The Broad Institute Genomics Platform"/>
            <consortium name="The Broad Institute Genome Sequencing Center for Infectious Disease"/>
            <person name="Wu L."/>
            <person name="Ma J."/>
        </authorList>
    </citation>
    <scope>NUCLEOTIDE SEQUENCE [LARGE SCALE GENOMIC DNA]</scope>
    <source>
        <strain evidence="11">JCM 16902</strain>
    </source>
</reference>
<evidence type="ECO:0000256" key="5">
    <source>
        <dbReference type="ARBA" id="ARBA00022692"/>
    </source>
</evidence>
<keyword evidence="11" id="KW-1185">Reference proteome</keyword>
<keyword evidence="7 8" id="KW-0472">Membrane</keyword>
<dbReference type="Proteomes" id="UP001501074">
    <property type="component" value="Unassembled WGS sequence"/>
</dbReference>
<dbReference type="Pfam" id="PF00528">
    <property type="entry name" value="BPD_transp_1"/>
    <property type="match status" value="1"/>
</dbReference>
<dbReference type="PROSITE" id="PS50928">
    <property type="entry name" value="ABC_TM1"/>
    <property type="match status" value="1"/>
</dbReference>
<name>A0ABP6Z4G6_9ACTN</name>
<keyword evidence="3" id="KW-1003">Cell membrane</keyword>
<feature type="transmembrane region" description="Helical" evidence="8">
    <location>
        <begin position="191"/>
        <end position="218"/>
    </location>
</feature>
<evidence type="ECO:0000256" key="1">
    <source>
        <dbReference type="ARBA" id="ARBA00004429"/>
    </source>
</evidence>
<keyword evidence="6 8" id="KW-1133">Transmembrane helix</keyword>
<dbReference type="CDD" id="cd06261">
    <property type="entry name" value="TM_PBP2"/>
    <property type="match status" value="1"/>
</dbReference>
<evidence type="ECO:0000256" key="7">
    <source>
        <dbReference type="ARBA" id="ARBA00023136"/>
    </source>
</evidence>
<evidence type="ECO:0000259" key="9">
    <source>
        <dbReference type="PROSITE" id="PS50928"/>
    </source>
</evidence>
<feature type="transmembrane region" description="Helical" evidence="8">
    <location>
        <begin position="16"/>
        <end position="36"/>
    </location>
</feature>
<evidence type="ECO:0000256" key="2">
    <source>
        <dbReference type="ARBA" id="ARBA00022448"/>
    </source>
</evidence>
<evidence type="ECO:0000256" key="4">
    <source>
        <dbReference type="ARBA" id="ARBA00022519"/>
    </source>
</evidence>
<dbReference type="InterPro" id="IPR035906">
    <property type="entry name" value="MetI-like_sf"/>
</dbReference>
<evidence type="ECO:0000256" key="8">
    <source>
        <dbReference type="RuleBase" id="RU363032"/>
    </source>
</evidence>
<evidence type="ECO:0000313" key="11">
    <source>
        <dbReference type="Proteomes" id="UP001501074"/>
    </source>
</evidence>
<accession>A0ABP6Z4G6</accession>
<sequence length="269" mass="28787">MNTLADRAARWSQRTLVTLIYVFLWLPILVVAVVSIDTSTFLRFPPQGFSLDPYRTVFSTPEFMTGLVSSLIIAAFTTVITLAVAICASLAFTRQSFRGSGAAQAFLTSPLLVPNIVLGLALLLLFSPLALNDTYTGLVLAHVVLCLPYAIRTISVSLSTVDVSGEDAARVLGASPWVTFRRVTLPLIRPGVIAGAVLSFLVSFDEAVVSLFLAGYNITPLPVTLLDHLETQAGPEVAALSVLLILFSLLAVLAVERALGLGRSLRTRS</sequence>
<comment type="similarity">
    <text evidence="8">Belongs to the binding-protein-dependent transport system permease family.</text>
</comment>
<protein>
    <submittedName>
        <fullName evidence="10">ABC transporter permease</fullName>
    </submittedName>
</protein>
<keyword evidence="2 8" id="KW-0813">Transport</keyword>
<dbReference type="EMBL" id="BAAAZO010000002">
    <property type="protein sequence ID" value="GAA3597360.1"/>
    <property type="molecule type" value="Genomic_DNA"/>
</dbReference>
<comment type="caution">
    <text evidence="10">The sequence shown here is derived from an EMBL/GenBank/DDBJ whole genome shotgun (WGS) entry which is preliminary data.</text>
</comment>
<dbReference type="SUPFAM" id="SSF161098">
    <property type="entry name" value="MetI-like"/>
    <property type="match status" value="1"/>
</dbReference>
<dbReference type="InterPro" id="IPR000515">
    <property type="entry name" value="MetI-like"/>
</dbReference>
<evidence type="ECO:0000256" key="6">
    <source>
        <dbReference type="ARBA" id="ARBA00022989"/>
    </source>
</evidence>
<keyword evidence="5 8" id="KW-0812">Transmembrane</keyword>
<keyword evidence="4" id="KW-0997">Cell inner membrane</keyword>
<dbReference type="PANTHER" id="PTHR43357:SF4">
    <property type="entry name" value="INNER MEMBRANE ABC TRANSPORTER PERMEASE PROTEIN YDCV"/>
    <property type="match status" value="1"/>
</dbReference>
<gene>
    <name evidence="10" type="ORF">GCM10022223_10660</name>
</gene>
<dbReference type="PANTHER" id="PTHR43357">
    <property type="entry name" value="INNER MEMBRANE ABC TRANSPORTER PERMEASE PROTEIN YDCV"/>
    <property type="match status" value="1"/>
</dbReference>
<organism evidence="10 11">
    <name type="scientific">Kineosporia mesophila</name>
    <dbReference type="NCBI Taxonomy" id="566012"/>
    <lineage>
        <taxon>Bacteria</taxon>
        <taxon>Bacillati</taxon>
        <taxon>Actinomycetota</taxon>
        <taxon>Actinomycetes</taxon>
        <taxon>Kineosporiales</taxon>
        <taxon>Kineosporiaceae</taxon>
        <taxon>Kineosporia</taxon>
    </lineage>
</organism>
<evidence type="ECO:0000313" key="10">
    <source>
        <dbReference type="EMBL" id="GAA3597360.1"/>
    </source>
</evidence>
<feature type="transmembrane region" description="Helical" evidence="8">
    <location>
        <begin position="105"/>
        <end position="129"/>
    </location>
</feature>
<dbReference type="RefSeq" id="WP_231485790.1">
    <property type="nucleotide sequence ID" value="NZ_BAAAZO010000002.1"/>
</dbReference>
<feature type="domain" description="ABC transmembrane type-1" evidence="9">
    <location>
        <begin position="67"/>
        <end position="255"/>
    </location>
</feature>
<comment type="subcellular location">
    <subcellularLocation>
        <location evidence="1">Cell inner membrane</location>
        <topology evidence="1">Multi-pass membrane protein</topology>
    </subcellularLocation>
    <subcellularLocation>
        <location evidence="8">Cell membrane</location>
        <topology evidence="8">Multi-pass membrane protein</topology>
    </subcellularLocation>
</comment>
<dbReference type="Gene3D" id="1.10.3720.10">
    <property type="entry name" value="MetI-like"/>
    <property type="match status" value="1"/>
</dbReference>
<feature type="transmembrane region" description="Helical" evidence="8">
    <location>
        <begin position="135"/>
        <end position="151"/>
    </location>
</feature>
<evidence type="ECO:0000256" key="3">
    <source>
        <dbReference type="ARBA" id="ARBA00022475"/>
    </source>
</evidence>
<proteinExistence type="inferred from homology"/>
<feature type="transmembrane region" description="Helical" evidence="8">
    <location>
        <begin position="67"/>
        <end position="93"/>
    </location>
</feature>
<feature type="transmembrane region" description="Helical" evidence="8">
    <location>
        <begin position="238"/>
        <end position="259"/>
    </location>
</feature>